<dbReference type="InterPro" id="IPR004394">
    <property type="entry name" value="Iojap/RsfS/C7orf30"/>
</dbReference>
<dbReference type="Proteomes" id="UP000823634">
    <property type="component" value="Unassembled WGS sequence"/>
</dbReference>
<dbReference type="EMBL" id="JADINA010000021">
    <property type="protein sequence ID" value="MBO8426313.1"/>
    <property type="molecule type" value="Genomic_DNA"/>
</dbReference>
<reference evidence="3" key="2">
    <citation type="journal article" date="2021" name="PeerJ">
        <title>Extensive microbial diversity within the chicken gut microbiome revealed by metagenomics and culture.</title>
        <authorList>
            <person name="Gilroy R."/>
            <person name="Ravi A."/>
            <person name="Getino M."/>
            <person name="Pursley I."/>
            <person name="Horton D.L."/>
            <person name="Alikhan N.F."/>
            <person name="Baker D."/>
            <person name="Gharbi K."/>
            <person name="Hall N."/>
            <person name="Watson M."/>
            <person name="Adriaenssens E.M."/>
            <person name="Foster-Nyarko E."/>
            <person name="Jarju S."/>
            <person name="Secka A."/>
            <person name="Antonio M."/>
            <person name="Oren A."/>
            <person name="Chaudhuri R.R."/>
            <person name="La Ragione R."/>
            <person name="Hildebrand F."/>
            <person name="Pallen M.J."/>
        </authorList>
    </citation>
    <scope>NUCLEOTIDE SEQUENCE</scope>
    <source>
        <strain evidence="3">17113</strain>
    </source>
</reference>
<dbReference type="PANTHER" id="PTHR21043">
    <property type="entry name" value="IOJAP SUPERFAMILY ORTHOLOG"/>
    <property type="match status" value="1"/>
</dbReference>
<evidence type="ECO:0000313" key="3">
    <source>
        <dbReference type="EMBL" id="MBO8426313.1"/>
    </source>
</evidence>
<keyword evidence="2" id="KW-0810">Translation regulation</keyword>
<reference evidence="3" key="1">
    <citation type="submission" date="2020-10" db="EMBL/GenBank/DDBJ databases">
        <authorList>
            <person name="Gilroy R."/>
        </authorList>
    </citation>
    <scope>NUCLEOTIDE SEQUENCE</scope>
    <source>
        <strain evidence="3">17113</strain>
    </source>
</reference>
<proteinExistence type="inferred from homology"/>
<comment type="function">
    <text evidence="2">Functions as a ribosomal silencing factor. Interacts with ribosomal protein uL14 (rplN), blocking formation of intersubunit bridge B8. Prevents association of the 30S and 50S ribosomal subunits and the formation of functional ribosomes, thus repressing translation.</text>
</comment>
<dbReference type="HAMAP" id="MF_01477">
    <property type="entry name" value="Iojap_RsfS"/>
    <property type="match status" value="1"/>
</dbReference>
<comment type="subunit">
    <text evidence="2">Interacts with ribosomal protein uL14 (rplN).</text>
</comment>
<evidence type="ECO:0000256" key="1">
    <source>
        <dbReference type="ARBA" id="ARBA00010574"/>
    </source>
</evidence>
<dbReference type="GO" id="GO:0005737">
    <property type="term" value="C:cytoplasm"/>
    <property type="evidence" value="ECO:0007669"/>
    <property type="project" value="UniProtKB-SubCell"/>
</dbReference>
<dbReference type="GO" id="GO:0042256">
    <property type="term" value="P:cytosolic ribosome assembly"/>
    <property type="evidence" value="ECO:0007669"/>
    <property type="project" value="UniProtKB-UniRule"/>
</dbReference>
<organism evidence="3 4">
    <name type="scientific">Candidatus Alloenteromonas pullistercoris</name>
    <dbReference type="NCBI Taxonomy" id="2840785"/>
    <lineage>
        <taxon>Bacteria</taxon>
        <taxon>Bacillati</taxon>
        <taxon>Bacillota</taxon>
        <taxon>Bacillota incertae sedis</taxon>
        <taxon>Candidatus Alloenteromonas</taxon>
    </lineage>
</organism>
<keyword evidence="2" id="KW-0678">Repressor</keyword>
<comment type="caution">
    <text evidence="3">The sequence shown here is derived from an EMBL/GenBank/DDBJ whole genome shotgun (WGS) entry which is preliminary data.</text>
</comment>
<protein>
    <recommendedName>
        <fullName evidence="2">Ribosomal silencing factor RsfS</fullName>
    </recommendedName>
</protein>
<dbReference type="PANTHER" id="PTHR21043:SF0">
    <property type="entry name" value="MITOCHONDRIAL ASSEMBLY OF RIBOSOMAL LARGE SUBUNIT PROTEIN 1"/>
    <property type="match status" value="1"/>
</dbReference>
<dbReference type="Pfam" id="PF02410">
    <property type="entry name" value="RsfS"/>
    <property type="match status" value="1"/>
</dbReference>
<dbReference type="AlphaFoldDB" id="A0A9D9DGM7"/>
<dbReference type="Gene3D" id="3.30.460.10">
    <property type="entry name" value="Beta Polymerase, domain 2"/>
    <property type="match status" value="1"/>
</dbReference>
<dbReference type="GO" id="GO:0090071">
    <property type="term" value="P:negative regulation of ribosome biogenesis"/>
    <property type="evidence" value="ECO:0007669"/>
    <property type="project" value="UniProtKB-UniRule"/>
</dbReference>
<dbReference type="InterPro" id="IPR043519">
    <property type="entry name" value="NT_sf"/>
</dbReference>
<sequence length="130" mass="14285">MIENSKMPNPAMEMSPQAKEICDFLDERKAEDIAIFDVSGISPFATYYVIATAPNHRALGAIAELLEDKLEQEGLIRGKAEGTSDSGWIIVESEDVIVHLFTSVNRKEFALEDLIAKIAGESKSRADAEN</sequence>
<dbReference type="NCBIfam" id="TIGR00090">
    <property type="entry name" value="rsfS_iojap_ybeB"/>
    <property type="match status" value="1"/>
</dbReference>
<comment type="similarity">
    <text evidence="1 2">Belongs to the Iojap/RsfS family.</text>
</comment>
<accession>A0A9D9DGM7</accession>
<evidence type="ECO:0000313" key="4">
    <source>
        <dbReference type="Proteomes" id="UP000823634"/>
    </source>
</evidence>
<name>A0A9D9DGM7_9FIRM</name>
<dbReference type="GO" id="GO:0017148">
    <property type="term" value="P:negative regulation of translation"/>
    <property type="evidence" value="ECO:0007669"/>
    <property type="project" value="UniProtKB-UniRule"/>
</dbReference>
<comment type="subcellular location">
    <subcellularLocation>
        <location evidence="2">Cytoplasm</location>
    </subcellularLocation>
</comment>
<keyword evidence="2" id="KW-0963">Cytoplasm</keyword>
<evidence type="ECO:0000256" key="2">
    <source>
        <dbReference type="HAMAP-Rule" id="MF_01477"/>
    </source>
</evidence>
<dbReference type="GO" id="GO:0043023">
    <property type="term" value="F:ribosomal large subunit binding"/>
    <property type="evidence" value="ECO:0007669"/>
    <property type="project" value="TreeGrafter"/>
</dbReference>
<dbReference type="SUPFAM" id="SSF81301">
    <property type="entry name" value="Nucleotidyltransferase"/>
    <property type="match status" value="1"/>
</dbReference>
<gene>
    <name evidence="2 3" type="primary">rsfS</name>
    <name evidence="3" type="ORF">IAC61_03215</name>
</gene>